<comment type="caution">
    <text evidence="2">The sequence shown here is derived from an EMBL/GenBank/DDBJ whole genome shotgun (WGS) entry which is preliminary data.</text>
</comment>
<organism evidence="2 3">
    <name type="scientific">Collibacillus ludicampi</name>
    <dbReference type="NCBI Taxonomy" id="2771369"/>
    <lineage>
        <taxon>Bacteria</taxon>
        <taxon>Bacillati</taxon>
        <taxon>Bacillota</taxon>
        <taxon>Bacilli</taxon>
        <taxon>Bacillales</taxon>
        <taxon>Alicyclobacillaceae</taxon>
        <taxon>Collibacillus</taxon>
    </lineage>
</organism>
<reference evidence="2" key="1">
    <citation type="journal article" date="2023" name="Int. J. Syst. Evol. Microbiol.">
        <title>Collibacillus ludicampi gen. nov., sp. nov., a new soil bacterium of the family Alicyclobacillaceae.</title>
        <authorList>
            <person name="Jojima T."/>
            <person name="Ioku Y."/>
            <person name="Fukuta Y."/>
            <person name="Shirasaka N."/>
            <person name="Matsumura Y."/>
            <person name="Mori M."/>
        </authorList>
    </citation>
    <scope>NUCLEOTIDE SEQUENCE</scope>
    <source>
        <strain evidence="2">TP075</strain>
    </source>
</reference>
<evidence type="ECO:0000256" key="1">
    <source>
        <dbReference type="SAM" id="Coils"/>
    </source>
</evidence>
<protein>
    <recommendedName>
        <fullName evidence="4">Translation initiation factor 2</fullName>
    </recommendedName>
</protein>
<feature type="coiled-coil region" evidence="1">
    <location>
        <begin position="6"/>
        <end position="65"/>
    </location>
</feature>
<sequence length="82" mass="9987">MTMHGEQMWEERVRELEKRISQLRTGRRILMNLLEINAQNQMRQIARLQRENHELKKRNRRYVSRILLLQGMHTLEGSSTDE</sequence>
<proteinExistence type="predicted"/>
<keyword evidence="3" id="KW-1185">Reference proteome</keyword>
<accession>A0AAV4LJ66</accession>
<dbReference type="AlphaFoldDB" id="A0AAV4LJ66"/>
<name>A0AAV4LJ66_9BACL</name>
<dbReference type="Proteomes" id="UP001057291">
    <property type="component" value="Unassembled WGS sequence"/>
</dbReference>
<evidence type="ECO:0008006" key="4">
    <source>
        <dbReference type="Google" id="ProtNLM"/>
    </source>
</evidence>
<gene>
    <name evidence="2" type="ORF">DNHGIG_34360</name>
</gene>
<evidence type="ECO:0000313" key="3">
    <source>
        <dbReference type="Proteomes" id="UP001057291"/>
    </source>
</evidence>
<dbReference type="EMBL" id="BOQE01000001">
    <property type="protein sequence ID" value="GIM47887.1"/>
    <property type="molecule type" value="Genomic_DNA"/>
</dbReference>
<keyword evidence="1" id="KW-0175">Coiled coil</keyword>
<evidence type="ECO:0000313" key="2">
    <source>
        <dbReference type="EMBL" id="GIM47887.1"/>
    </source>
</evidence>